<dbReference type="InterPro" id="IPR011993">
    <property type="entry name" value="PH-like_dom_sf"/>
</dbReference>
<dbReference type="GO" id="GO:0032366">
    <property type="term" value="P:intracellular sterol transport"/>
    <property type="evidence" value="ECO:0007669"/>
    <property type="project" value="TreeGrafter"/>
</dbReference>
<feature type="region of interest" description="Disordered" evidence="6">
    <location>
        <begin position="1095"/>
        <end position="1126"/>
    </location>
</feature>
<dbReference type="Proteomes" id="UP000504638">
    <property type="component" value="Unplaced"/>
</dbReference>
<feature type="transmembrane region" description="Helical" evidence="7">
    <location>
        <begin position="1147"/>
        <end position="1169"/>
    </location>
</feature>
<feature type="compositionally biased region" description="Basic and acidic residues" evidence="6">
    <location>
        <begin position="1110"/>
        <end position="1126"/>
    </location>
</feature>
<evidence type="ECO:0000259" key="8">
    <source>
        <dbReference type="PROSITE" id="PS51778"/>
    </source>
</evidence>
<feature type="compositionally biased region" description="Gly residues" evidence="6">
    <location>
        <begin position="251"/>
        <end position="260"/>
    </location>
</feature>
<proteinExistence type="inferred from homology"/>
<feature type="compositionally biased region" description="Polar residues" evidence="6">
    <location>
        <begin position="544"/>
        <end position="553"/>
    </location>
</feature>
<feature type="region of interest" description="Disordered" evidence="6">
    <location>
        <begin position="544"/>
        <end position="615"/>
    </location>
</feature>
<gene>
    <name evidence="9 11" type="ORF">P152DRAFT_442476</name>
</gene>
<dbReference type="GO" id="GO:0005886">
    <property type="term" value="C:plasma membrane"/>
    <property type="evidence" value="ECO:0007669"/>
    <property type="project" value="TreeGrafter"/>
</dbReference>
<dbReference type="PANTHER" id="PTHR23319">
    <property type="entry name" value="GRAM DOMAIN CONTAINING 1B, ISOFORM E"/>
    <property type="match status" value="1"/>
</dbReference>
<dbReference type="PROSITE" id="PS51778">
    <property type="entry name" value="VAST"/>
    <property type="match status" value="1"/>
</dbReference>
<name>A0A6G1FU41_9PEZI</name>
<evidence type="ECO:0000256" key="1">
    <source>
        <dbReference type="ARBA" id="ARBA00004167"/>
    </source>
</evidence>
<feature type="compositionally biased region" description="Polar residues" evidence="6">
    <location>
        <begin position="565"/>
        <end position="582"/>
    </location>
</feature>
<dbReference type="CDD" id="cd13220">
    <property type="entry name" value="PH-GRAM_GRAMDC"/>
    <property type="match status" value="1"/>
</dbReference>
<evidence type="ECO:0000256" key="7">
    <source>
        <dbReference type="SAM" id="Phobius"/>
    </source>
</evidence>
<dbReference type="Gene3D" id="2.30.29.30">
    <property type="entry name" value="Pleckstrin-homology domain (PH domain)/Phosphotyrosine-binding domain (PTB)"/>
    <property type="match status" value="1"/>
</dbReference>
<feature type="region of interest" description="Disordered" evidence="6">
    <location>
        <begin position="187"/>
        <end position="381"/>
    </location>
</feature>
<evidence type="ECO:0000256" key="6">
    <source>
        <dbReference type="SAM" id="MobiDB-lite"/>
    </source>
</evidence>
<dbReference type="OrthoDB" id="2162691at2759"/>
<feature type="region of interest" description="Disordered" evidence="6">
    <location>
        <begin position="120"/>
        <end position="164"/>
    </location>
</feature>
<keyword evidence="4 7" id="KW-1133">Transmembrane helix</keyword>
<reference evidence="11" key="3">
    <citation type="submission" date="2025-04" db="UniProtKB">
        <authorList>
            <consortium name="RefSeq"/>
        </authorList>
    </citation>
    <scope>IDENTIFICATION</scope>
    <source>
        <strain evidence="11">CBS 781.70</strain>
    </source>
</reference>
<feature type="compositionally biased region" description="Polar residues" evidence="6">
    <location>
        <begin position="298"/>
        <end position="313"/>
    </location>
</feature>
<feature type="region of interest" description="Disordered" evidence="6">
    <location>
        <begin position="864"/>
        <end position="913"/>
    </location>
</feature>
<feature type="region of interest" description="Disordered" evidence="6">
    <location>
        <begin position="781"/>
        <end position="827"/>
    </location>
</feature>
<feature type="region of interest" description="Disordered" evidence="6">
    <location>
        <begin position="1"/>
        <end position="57"/>
    </location>
</feature>
<reference evidence="9 11" key="1">
    <citation type="submission" date="2020-01" db="EMBL/GenBank/DDBJ databases">
        <authorList>
            <consortium name="DOE Joint Genome Institute"/>
            <person name="Haridas S."/>
            <person name="Albert R."/>
            <person name="Binder M."/>
            <person name="Bloem J."/>
            <person name="Labutti K."/>
            <person name="Salamov A."/>
            <person name="Andreopoulos B."/>
            <person name="Baker S.E."/>
            <person name="Barry K."/>
            <person name="Bills G."/>
            <person name="Bluhm B.H."/>
            <person name="Cannon C."/>
            <person name="Castanera R."/>
            <person name="Culley D.E."/>
            <person name="Daum C."/>
            <person name="Ezra D."/>
            <person name="Gonzalez J.B."/>
            <person name="Henrissat B."/>
            <person name="Kuo A."/>
            <person name="Liang C."/>
            <person name="Lipzen A."/>
            <person name="Lutzoni F."/>
            <person name="Magnuson J."/>
            <person name="Mondo S."/>
            <person name="Nolan M."/>
            <person name="Ohm R."/>
            <person name="Pangilinan J."/>
            <person name="Park H.-J."/>
            <person name="Ramirez L."/>
            <person name="Alfaro M."/>
            <person name="Sun H."/>
            <person name="Tritt A."/>
            <person name="Yoshinaga Y."/>
            <person name="Zwiers L.-H."/>
            <person name="Turgeon B.G."/>
            <person name="Goodwin S.B."/>
            <person name="Spatafora J.W."/>
            <person name="Crous P.W."/>
            <person name="Grigoriev I.V."/>
        </authorList>
    </citation>
    <scope>NUCLEOTIDE SEQUENCE</scope>
    <source>
        <strain evidence="9 11">CBS 781.70</strain>
    </source>
</reference>
<dbReference type="SMART" id="SM00568">
    <property type="entry name" value="GRAM"/>
    <property type="match status" value="1"/>
</dbReference>
<evidence type="ECO:0000313" key="9">
    <source>
        <dbReference type="EMBL" id="KAF1809189.1"/>
    </source>
</evidence>
<comment type="similarity">
    <text evidence="2">Belongs to the YSP2 family.</text>
</comment>
<dbReference type="Pfam" id="PF16016">
    <property type="entry name" value="VASt"/>
    <property type="match status" value="1"/>
</dbReference>
<dbReference type="GO" id="GO:0005739">
    <property type="term" value="C:mitochondrion"/>
    <property type="evidence" value="ECO:0007669"/>
    <property type="project" value="TreeGrafter"/>
</dbReference>
<dbReference type="GO" id="GO:0032934">
    <property type="term" value="F:sterol binding"/>
    <property type="evidence" value="ECO:0007669"/>
    <property type="project" value="TreeGrafter"/>
</dbReference>
<feature type="region of interest" description="Disordered" evidence="6">
    <location>
        <begin position="1236"/>
        <end position="1271"/>
    </location>
</feature>
<dbReference type="RefSeq" id="XP_033530820.1">
    <property type="nucleotide sequence ID" value="XM_033677745.1"/>
</dbReference>
<dbReference type="GO" id="GO:0120015">
    <property type="term" value="F:sterol transfer activity"/>
    <property type="evidence" value="ECO:0007669"/>
    <property type="project" value="TreeGrafter"/>
</dbReference>
<evidence type="ECO:0000256" key="2">
    <source>
        <dbReference type="ARBA" id="ARBA00006582"/>
    </source>
</evidence>
<keyword evidence="3 7" id="KW-0812">Transmembrane</keyword>
<organism evidence="9">
    <name type="scientific">Eremomyces bilateralis CBS 781.70</name>
    <dbReference type="NCBI Taxonomy" id="1392243"/>
    <lineage>
        <taxon>Eukaryota</taxon>
        <taxon>Fungi</taxon>
        <taxon>Dikarya</taxon>
        <taxon>Ascomycota</taxon>
        <taxon>Pezizomycotina</taxon>
        <taxon>Dothideomycetes</taxon>
        <taxon>Dothideomycetes incertae sedis</taxon>
        <taxon>Eremomycetales</taxon>
        <taxon>Eremomycetaceae</taxon>
        <taxon>Eremomyces</taxon>
    </lineage>
</organism>
<dbReference type="EMBL" id="ML975175">
    <property type="protein sequence ID" value="KAF1809189.1"/>
    <property type="molecule type" value="Genomic_DNA"/>
</dbReference>
<feature type="region of interest" description="Disordered" evidence="6">
    <location>
        <begin position="489"/>
        <end position="510"/>
    </location>
</feature>
<keyword evidence="10" id="KW-1185">Reference proteome</keyword>
<dbReference type="InterPro" id="IPR031968">
    <property type="entry name" value="VASt"/>
</dbReference>
<keyword evidence="5 7" id="KW-0472">Membrane</keyword>
<feature type="compositionally biased region" description="Low complexity" evidence="6">
    <location>
        <begin position="36"/>
        <end position="48"/>
    </location>
</feature>
<feature type="compositionally biased region" description="Basic residues" evidence="6">
    <location>
        <begin position="591"/>
        <end position="611"/>
    </location>
</feature>
<dbReference type="PANTHER" id="PTHR23319:SF4">
    <property type="entry name" value="GRAM DOMAIN CONTAINING 1B, ISOFORM E"/>
    <property type="match status" value="1"/>
</dbReference>
<accession>A0A6G1FU41</accession>
<feature type="compositionally biased region" description="Polar residues" evidence="6">
    <location>
        <begin position="494"/>
        <end position="510"/>
    </location>
</feature>
<evidence type="ECO:0000313" key="11">
    <source>
        <dbReference type="RefSeq" id="XP_033530820.1"/>
    </source>
</evidence>
<comment type="subcellular location">
    <subcellularLocation>
        <location evidence="1">Membrane</location>
        <topology evidence="1">Single-pass membrane protein</topology>
    </subcellularLocation>
</comment>
<protein>
    <recommendedName>
        <fullName evidence="8">VASt domain-containing protein</fullName>
    </recommendedName>
</protein>
<reference evidence="11" key="2">
    <citation type="submission" date="2020-04" db="EMBL/GenBank/DDBJ databases">
        <authorList>
            <consortium name="NCBI Genome Project"/>
        </authorList>
    </citation>
    <scope>NUCLEOTIDE SEQUENCE</scope>
    <source>
        <strain evidence="11">CBS 781.70</strain>
    </source>
</reference>
<evidence type="ECO:0000313" key="10">
    <source>
        <dbReference type="Proteomes" id="UP000504638"/>
    </source>
</evidence>
<dbReference type="Pfam" id="PF02893">
    <property type="entry name" value="GRAM"/>
    <property type="match status" value="1"/>
</dbReference>
<evidence type="ECO:0000256" key="3">
    <source>
        <dbReference type="ARBA" id="ARBA00022692"/>
    </source>
</evidence>
<feature type="domain" description="VASt" evidence="8">
    <location>
        <begin position="920"/>
        <end position="1092"/>
    </location>
</feature>
<evidence type="ECO:0000256" key="5">
    <source>
        <dbReference type="ARBA" id="ARBA00023136"/>
    </source>
</evidence>
<dbReference type="GO" id="GO:0005789">
    <property type="term" value="C:endoplasmic reticulum membrane"/>
    <property type="evidence" value="ECO:0007669"/>
    <property type="project" value="TreeGrafter"/>
</dbReference>
<sequence length="1306" mass="139902">MSSTFPDLSTPLGHATSPSGLPLQKERRRLRHHGDGSSSASIASSDGGRLAVEEQSSHRLRASFDEALDKLKDRRRRSITAARLRIRREDSVDLQSNQYTGRYTGLEKEHEDKEPLRRLLDGHQNMSSSVGLERRSSIASDMVTEESDQDECPNRPSLSPHESHSALLTLSSPLVTADAITIPIDSVKHSDPATSNNLATTTTDSLEAPSPKRQRSPSPVDKLKGAFIPGKRPSTPKPGSDSDSSKRGTPSTGGGGGFGAIIGSRKGTFGRKGFTSESVPSLERPGSAPSGSRAKVATTPSKLDTSIPNTPTISIVAASPTTFVTPPTPTDPARKSSEPEEPSPPSSRSSDSKTDSPVSATRRRGISTSAVPPKLPNNAVSAPLTPHLEEVKTPGGSFITPAAAGGFFSSVFSAAQTAATSITNTITNTSIVPGSKKLPTAPPESNTGQSGGEEVILSVPVNERRTESIGERKQLAVETLGSGNLSLSHLGISESTPELGSSSPQVGTAKSSTTLMNSLVREDEANAKAEDSAAARAISAAYNDKSSGENLGTDSIKPPAERSRAGTSLSEDTTPSMRSQNFDVDGASPNGHRRTGSIRSRVSGRHRRHRASSATTGGTIAAAIGASTTGLVNPLGQTGPRLTGFAVANPKRNRDFHQLFRSVPEDDYLIEDYSAALQREILLQGRLYISEGHICFSSNILGWVTNLVISYDEVVSIEKKSTAVIFPNAIVIQTLHARNVFASLVSRDTTYDLIINIWKISHPNLKSSLNGVTLGTGTGDKTEKADSMLSDEESISCSDDGSGDENEEFYDEDADDGSDGFSGEGNMTTIERSFTAPSLAPSDTGTTMTGLDTLTVKSDTTVIRKGSGGVASESTQERTTKMGAGGEALSTTSGAGAGGPDSPGPLTHAPTDCGDADQHYDKLLIDTVIAAPLGKIYNLLFGPGASTFMRRWLSEDQKCTEVTMEDDKRGLGEEQRSNGYSYIKPLNASIGPRQTKCVISQHLEQFELDRAVSVLCSTQNPDVPSGNVFVVKTRYCLMWGPGGGTRMVMNFTVEWSGKSWLKGPIEKNAHDGQVTYAKELATALRLAVAAPSRVLKPSKPGAKPRRRRKDAPAEERITPTPTREEKRHKGWTVVEALRSTVVPLIDIVSMLGMPGVLTTLVVLILWLWLRVTRLQDSVAVAPLNMVGGVRGPHSIPGPARLAAYEQLWEQEENELWKWLEDRVGAAEMADVAAKERMPGMTRQKKEQQERAMRDRVEGAVGKGMDERRMDEAIRVTKERLEALEGAVRRRKHEEKEGMSEGSTSKR</sequence>
<feature type="region of interest" description="Disordered" evidence="6">
    <location>
        <begin position="1284"/>
        <end position="1306"/>
    </location>
</feature>
<evidence type="ECO:0000256" key="4">
    <source>
        <dbReference type="ARBA" id="ARBA00022989"/>
    </source>
</evidence>
<dbReference type="GO" id="GO:0032541">
    <property type="term" value="C:cortical endoplasmic reticulum"/>
    <property type="evidence" value="ECO:0007669"/>
    <property type="project" value="TreeGrafter"/>
</dbReference>
<dbReference type="GeneID" id="54418315"/>
<dbReference type="InterPro" id="IPR004182">
    <property type="entry name" value="GRAM"/>
</dbReference>
<feature type="compositionally biased region" description="Acidic residues" evidence="6">
    <location>
        <begin position="801"/>
        <end position="818"/>
    </location>
</feature>
<dbReference type="GO" id="GO:0140268">
    <property type="term" value="C:endoplasmic reticulum-plasma membrane contact site"/>
    <property type="evidence" value="ECO:0007669"/>
    <property type="project" value="TreeGrafter"/>
</dbReference>
<dbReference type="InterPro" id="IPR051482">
    <property type="entry name" value="Cholesterol_transport"/>
</dbReference>
<feature type="region of interest" description="Disordered" evidence="6">
    <location>
        <begin position="433"/>
        <end position="454"/>
    </location>
</feature>
<feature type="compositionally biased region" description="Polar residues" evidence="6">
    <location>
        <begin position="192"/>
        <end position="205"/>
    </location>
</feature>